<keyword evidence="3" id="KW-1185">Reference proteome</keyword>
<proteinExistence type="predicted"/>
<evidence type="ECO:0000313" key="2">
    <source>
        <dbReference type="EMBL" id="PXA03918.1"/>
    </source>
</evidence>
<name>A0A317ZJ39_9BACT</name>
<accession>A0A317ZJ39</accession>
<evidence type="ECO:0000313" key="3">
    <source>
        <dbReference type="Proteomes" id="UP000247099"/>
    </source>
</evidence>
<evidence type="ECO:0000256" key="1">
    <source>
        <dbReference type="SAM" id="MobiDB-lite"/>
    </source>
</evidence>
<organism evidence="2 3">
    <name type="scientific">Coraliomargarita sinensis</name>
    <dbReference type="NCBI Taxonomy" id="2174842"/>
    <lineage>
        <taxon>Bacteria</taxon>
        <taxon>Pseudomonadati</taxon>
        <taxon>Verrucomicrobiota</taxon>
        <taxon>Opitutia</taxon>
        <taxon>Puniceicoccales</taxon>
        <taxon>Coraliomargaritaceae</taxon>
        <taxon>Coraliomargarita</taxon>
    </lineage>
</organism>
<comment type="caution">
    <text evidence="2">The sequence shown here is derived from an EMBL/GenBank/DDBJ whole genome shotgun (WGS) entry which is preliminary data.</text>
</comment>
<dbReference type="RefSeq" id="WP_110131273.1">
    <property type="nucleotide sequence ID" value="NZ_QHJQ01000006.1"/>
</dbReference>
<protein>
    <submittedName>
        <fullName evidence="2">Uncharacterized protein</fullName>
    </submittedName>
</protein>
<dbReference type="Proteomes" id="UP000247099">
    <property type="component" value="Unassembled WGS sequence"/>
</dbReference>
<dbReference type="InParanoid" id="A0A317ZJ39"/>
<reference evidence="2 3" key="1">
    <citation type="submission" date="2018-05" db="EMBL/GenBank/DDBJ databases">
        <title>Coraliomargarita sinensis sp. nov., isolated from a marine solar saltern.</title>
        <authorList>
            <person name="Zhou L.Y."/>
        </authorList>
    </citation>
    <scope>NUCLEOTIDE SEQUENCE [LARGE SCALE GENOMIC DNA]</scope>
    <source>
        <strain evidence="2 3">WN38</strain>
    </source>
</reference>
<feature type="region of interest" description="Disordered" evidence="1">
    <location>
        <begin position="315"/>
        <end position="369"/>
    </location>
</feature>
<dbReference type="EMBL" id="QHJQ01000006">
    <property type="protein sequence ID" value="PXA03918.1"/>
    <property type="molecule type" value="Genomic_DNA"/>
</dbReference>
<sequence>MVIPFVGLSANETPEQPQLSDLSVEKFAEKHDGKYTDLFISFKNQPDFRRLCRKHRLDDPAVWDTLRQRFVLNLAELQGRLSDAESMMATPDKKGGLNKKVISAEKTRTRGKELKDALVTQMDEMRQMIRLIDEFKLALNEMGPDQALTGEIDIENQAGQGFAGQVLFIDGNDLLVKRGEGAYFRVPSKLLSENTRLAILNELVSDWEALPEMDQESEVEDRNAGALIAYDDSHLYIDDRFEGFVSQARAESEFTFVPYKKQVELLKEEAAENSRNRDYYEQKMETLKNGYSTNQSRVEAIEWHESRLGVAFPESDREEAKAYREEKYGADEAEEVEEVEEAVDPNTESETPEAEEATLEPDTNLLPAE</sequence>
<dbReference type="AlphaFoldDB" id="A0A317ZJ39"/>
<feature type="compositionally biased region" description="Acidic residues" evidence="1">
    <location>
        <begin position="331"/>
        <end position="343"/>
    </location>
</feature>
<gene>
    <name evidence="2" type="ORF">DDZ13_09775</name>
</gene>
<feature type="compositionally biased region" description="Basic and acidic residues" evidence="1">
    <location>
        <begin position="315"/>
        <end position="330"/>
    </location>
</feature>
<feature type="compositionally biased region" description="Acidic residues" evidence="1">
    <location>
        <begin position="350"/>
        <end position="359"/>
    </location>
</feature>